<gene>
    <name evidence="3" type="ORF">PG991_010140</name>
</gene>
<evidence type="ECO:0000256" key="1">
    <source>
        <dbReference type="SAM" id="MobiDB-lite"/>
    </source>
</evidence>
<evidence type="ECO:0000313" key="3">
    <source>
        <dbReference type="EMBL" id="KAK8012765.1"/>
    </source>
</evidence>
<dbReference type="PROSITE" id="PS50822">
    <property type="entry name" value="PIWI"/>
    <property type="match status" value="1"/>
</dbReference>
<reference evidence="3 4" key="1">
    <citation type="submission" date="2023-01" db="EMBL/GenBank/DDBJ databases">
        <title>Analysis of 21 Apiospora genomes using comparative genomics revels a genus with tremendous synthesis potential of carbohydrate active enzymes and secondary metabolites.</title>
        <authorList>
            <person name="Sorensen T."/>
        </authorList>
    </citation>
    <scope>NUCLEOTIDE SEQUENCE [LARGE SCALE GENOMIC DNA]</scope>
    <source>
        <strain evidence="3 4">CBS 20057</strain>
    </source>
</reference>
<dbReference type="InterPro" id="IPR012337">
    <property type="entry name" value="RNaseH-like_sf"/>
</dbReference>
<evidence type="ECO:0000259" key="2">
    <source>
        <dbReference type="PROSITE" id="PS50822"/>
    </source>
</evidence>
<dbReference type="Pfam" id="PF02171">
    <property type="entry name" value="Piwi"/>
    <property type="match status" value="2"/>
</dbReference>
<accession>A0ABR1RHM6</accession>
<keyword evidence="4" id="KW-1185">Reference proteome</keyword>
<dbReference type="InterPro" id="IPR014811">
    <property type="entry name" value="ArgoL1"/>
</dbReference>
<proteinExistence type="predicted"/>
<dbReference type="SMART" id="SM00950">
    <property type="entry name" value="Piwi"/>
    <property type="match status" value="1"/>
</dbReference>
<dbReference type="Gene3D" id="3.30.420.10">
    <property type="entry name" value="Ribonuclease H-like superfamily/Ribonuclease H"/>
    <property type="match status" value="1"/>
</dbReference>
<dbReference type="InterPro" id="IPR036085">
    <property type="entry name" value="PAZ_dom_sf"/>
</dbReference>
<dbReference type="Gene3D" id="2.170.260.10">
    <property type="entry name" value="paz domain"/>
    <property type="match status" value="1"/>
</dbReference>
<evidence type="ECO:0000313" key="4">
    <source>
        <dbReference type="Proteomes" id="UP001396898"/>
    </source>
</evidence>
<dbReference type="Pfam" id="PF16488">
    <property type="entry name" value="ArgoL2"/>
    <property type="match status" value="1"/>
</dbReference>
<dbReference type="EMBL" id="JAQQWI010000015">
    <property type="protein sequence ID" value="KAK8012765.1"/>
    <property type="molecule type" value="Genomic_DNA"/>
</dbReference>
<dbReference type="InterPro" id="IPR032472">
    <property type="entry name" value="ArgoL2"/>
</dbReference>
<dbReference type="Gene3D" id="3.40.50.2300">
    <property type="match status" value="1"/>
</dbReference>
<feature type="region of interest" description="Disordered" evidence="1">
    <location>
        <begin position="708"/>
        <end position="733"/>
    </location>
</feature>
<comment type="caution">
    <text evidence="3">The sequence shown here is derived from an EMBL/GenBank/DDBJ whole genome shotgun (WGS) entry which is preliminary data.</text>
</comment>
<dbReference type="InterPro" id="IPR003165">
    <property type="entry name" value="Piwi"/>
</dbReference>
<name>A0ABR1RHM6_9PEZI</name>
<feature type="domain" description="Piwi" evidence="2">
    <location>
        <begin position="610"/>
        <end position="995"/>
    </location>
</feature>
<dbReference type="Pfam" id="PF08699">
    <property type="entry name" value="ArgoL1"/>
    <property type="match status" value="1"/>
</dbReference>
<sequence length="1027" mass="115361">MVAAGTLYSFTPLPPRRGSLPHPTLSEYRSEHVASYSDRRLSVTNIDAMGSKAKPSQDELGKAQAVHRFPSRPAYGRNAFSTGPHSLLANYFAIDFLKGSKKTWKRYNFKVHHTDDKNDVPKGFKLQQIIKQAVRSLGVEDDKYASDFKSQLIVLEGTPLKKREVIEHFTNDQGRAKPYRVQLISETDIVFDGLKDFTAKQALSATDLFNPYTRFADVLDACGIVLGHKARSDIGINSLRSGRFFRFEPPSNRFDMAGIPETLMMLIRGYFQSVRPASASTSPFLLNANVAYGVFRQPEELGRVIKTRNQFQSQARYFEYLADINRQLAKAKILYSAPTLGSSSIKKRNKVMLGLADQNRRTGGTPSAHPPRFAGGARFGGPKHVAFFLDGSEFGKRLNINLPLIDIGTPKKPIFVPAELCKIKPGQLIASKLDRAGSQAMINFACKGPGENQGYIKNMGRQVLQLDNNRTLEHFGLEVAKNLQQVQGRLLRPPTVSYQSDRASLEQVGGCGWYRSSGKSGAGKFVKPSKEQIKWMYIHFYKSQPQKSDIDPLRNALDKFGIHLTKEMGLNMSVSPDGGIPTHGHNEQEQIKMLRRMFDNPPQGRSLPEYVLVVLPTDSATLYREIKLMGDIRFGFHTVCIVKEKLFRPLTEDKKKRDRELSIWDGLGFKLNLKAGGNNHRLTGENVPLLIQHGKTMFVGYDVTHPTNFDSDDEETANPQDSTGEEQSVDSKMGSLKLEPQGAHDRRLPPSQIALVASLGKDLGQWPAVTWTNPGNKELLGAELYHHFQGRLKLYYERNKQTLPDSVVIYRDGVSEGQYEQVTGIELPRIKKACEDVCKKYGKGSIAITLVVAVKRHQTRFYPKDSKDRRIADDKGNPKPGTIVDNTVTVKSHWDFYLQSHAAIKGEYDRVSVNLNEASTSSLVWDHIGTARPAHYTVLHDEIFRARYKNDAADQLEQVTHCISYAFGRATKAVSLCTPAKYADMACTRARKHMWELYEGDPEAQVDQNEVLGRSVHEKLKDTMYYI</sequence>
<organism evidence="3 4">
    <name type="scientific">Apiospora marii</name>
    <dbReference type="NCBI Taxonomy" id="335849"/>
    <lineage>
        <taxon>Eukaryota</taxon>
        <taxon>Fungi</taxon>
        <taxon>Dikarya</taxon>
        <taxon>Ascomycota</taxon>
        <taxon>Pezizomycotina</taxon>
        <taxon>Sordariomycetes</taxon>
        <taxon>Xylariomycetidae</taxon>
        <taxon>Amphisphaeriales</taxon>
        <taxon>Apiosporaceae</taxon>
        <taxon>Apiospora</taxon>
    </lineage>
</organism>
<dbReference type="PANTHER" id="PTHR22891">
    <property type="entry name" value="EUKARYOTIC TRANSLATION INITIATION FACTOR 2C"/>
    <property type="match status" value="1"/>
</dbReference>
<dbReference type="SUPFAM" id="SSF53098">
    <property type="entry name" value="Ribonuclease H-like"/>
    <property type="match status" value="1"/>
</dbReference>
<dbReference type="SUPFAM" id="SSF101690">
    <property type="entry name" value="PAZ domain"/>
    <property type="match status" value="1"/>
</dbReference>
<dbReference type="Proteomes" id="UP001396898">
    <property type="component" value="Unassembled WGS sequence"/>
</dbReference>
<protein>
    <recommendedName>
        <fullName evidence="2">Piwi domain-containing protein</fullName>
    </recommendedName>
</protein>
<dbReference type="InterPro" id="IPR036397">
    <property type="entry name" value="RNaseH_sf"/>
</dbReference>